<dbReference type="Proteomes" id="UP000070121">
    <property type="component" value="Unassembled WGS sequence"/>
</dbReference>
<proteinExistence type="predicted"/>
<dbReference type="GO" id="GO:0004497">
    <property type="term" value="F:monooxygenase activity"/>
    <property type="evidence" value="ECO:0007669"/>
    <property type="project" value="UniProtKB-KW"/>
</dbReference>
<keyword evidence="1" id="KW-0503">Monooxygenase</keyword>
<protein>
    <submittedName>
        <fullName evidence="1">p450 monooxygenase</fullName>
    </submittedName>
</protein>
<accession>A0A135UH13</accession>
<evidence type="ECO:0000313" key="1">
    <source>
        <dbReference type="EMBL" id="KXH59677.1"/>
    </source>
</evidence>
<dbReference type="EMBL" id="JFFI01001474">
    <property type="protein sequence ID" value="KXH59677.1"/>
    <property type="molecule type" value="Genomic_DNA"/>
</dbReference>
<dbReference type="AlphaFoldDB" id="A0A135UH13"/>
<gene>
    <name evidence="1" type="ORF">CSAL01_04757</name>
</gene>
<name>A0A135UH13_9PEZI</name>
<keyword evidence="2" id="KW-1185">Reference proteome</keyword>
<comment type="caution">
    <text evidence="1">The sequence shown here is derived from an EMBL/GenBank/DDBJ whole genome shotgun (WGS) entry which is preliminary data.</text>
</comment>
<sequence>MDTTFPNESLINAATDRQEATQPPWYYVLEACVPLLVLVLFWIRDQGSKLPYLNTKGRLEWSSDRVVRDFVFNSYRMLYQSAKDFIGKPFRVLCDVGYVIILPPDVGQEIRSDKRFSFVQGLFEAGLHGGLTWRQYTGFEAYKEACHPSERLQNVVKLRLTKTLGTLSSNLQPPISPSMLIANHLLGKISSILSEEVEESLHDTLTDSTGTLPFP</sequence>
<reference evidence="1 2" key="1">
    <citation type="submission" date="2014-02" db="EMBL/GenBank/DDBJ databases">
        <title>The genome sequence of Colletotrichum salicis CBS 607.94.</title>
        <authorList>
            <person name="Baroncelli R."/>
            <person name="Thon M.R."/>
        </authorList>
    </citation>
    <scope>NUCLEOTIDE SEQUENCE [LARGE SCALE GENOMIC DNA]</scope>
    <source>
        <strain evidence="1 2">CBS 607.94</strain>
    </source>
</reference>
<evidence type="ECO:0000313" key="2">
    <source>
        <dbReference type="Proteomes" id="UP000070121"/>
    </source>
</evidence>
<organism evidence="1 2">
    <name type="scientific">Colletotrichum salicis</name>
    <dbReference type="NCBI Taxonomy" id="1209931"/>
    <lineage>
        <taxon>Eukaryota</taxon>
        <taxon>Fungi</taxon>
        <taxon>Dikarya</taxon>
        <taxon>Ascomycota</taxon>
        <taxon>Pezizomycotina</taxon>
        <taxon>Sordariomycetes</taxon>
        <taxon>Hypocreomycetidae</taxon>
        <taxon>Glomerellales</taxon>
        <taxon>Glomerellaceae</taxon>
        <taxon>Colletotrichum</taxon>
        <taxon>Colletotrichum acutatum species complex</taxon>
    </lineage>
</organism>
<keyword evidence="1" id="KW-0560">Oxidoreductase</keyword>
<dbReference type="STRING" id="1209931.A0A135UH13"/>
<dbReference type="OrthoDB" id="5243143at2759"/>